<dbReference type="OrthoDB" id="416253at2759"/>
<sequence>MKLRTAPDVGRVDGEIFPVEFSFKFYAIRLRLLVLCRRFSKLFPVINEGTTYYALNDGNKMPAVALGTSLGHLADGTRILSVNHSLAKAVEWALEAGYAHVDTASLYRTEDEVGLGVRNYIDKNNANRNDVFVTTKVCKQCESPGSDHCHMLPASWVRIEYLMERAWSGGGWNRVTRGNRVMEEIWDGGTHTYETKQRKLLLHSASFDQKINAFLGCRIYRSRRGRLMKPVNIGGGICGHSSFGCLDGVVRSESRSAHYGTIVECPRRDDLTLEPVEEFEYRPRELFLGLRSRYTRARRAYGLWNDAHERGAVVPALRESLQRLRLERVDAYLVHYPMAYTKTGEISDVDYLETWRGMEDAVRLNLTKSIGVSNFNLTQMERLYENATIKPAILQIEVNPSMTNSELVDWCRSRGVVVMAYSPFGAVLGRRSDAPPPRAHDPYLMALAEKYEKTVPQILLRYLVDRELVAIPRSTNKQRIEQNIDIFDFSLTDEEVERLNAFNSNYRLRTPAKWYRHPEFPFEKKNLTDEEIQYIIEHSRED</sequence>
<name>A0A4C1ZE99_EUMVA</name>
<dbReference type="PROSITE" id="PS00063">
    <property type="entry name" value="ALDOKETO_REDUCTASE_3"/>
    <property type="match status" value="1"/>
</dbReference>
<dbReference type="EMBL" id="BGZK01001824">
    <property type="protein sequence ID" value="GBP86906.1"/>
    <property type="molecule type" value="Genomic_DNA"/>
</dbReference>
<dbReference type="AlphaFoldDB" id="A0A4C1ZE99"/>
<dbReference type="GO" id="GO:0016491">
    <property type="term" value="F:oxidoreductase activity"/>
    <property type="evidence" value="ECO:0007669"/>
    <property type="project" value="InterPro"/>
</dbReference>
<dbReference type="Gene3D" id="3.20.20.100">
    <property type="entry name" value="NADP-dependent oxidoreductase domain"/>
    <property type="match status" value="2"/>
</dbReference>
<comment type="caution">
    <text evidence="2">The sequence shown here is derived from an EMBL/GenBank/DDBJ whole genome shotgun (WGS) entry which is preliminary data.</text>
</comment>
<gene>
    <name evidence="2" type="primary">akr2e</name>
    <name evidence="2" type="ORF">EVAR_103722_1</name>
</gene>
<organism evidence="2 3">
    <name type="scientific">Eumeta variegata</name>
    <name type="common">Bagworm moth</name>
    <name type="synonym">Eumeta japonica</name>
    <dbReference type="NCBI Taxonomy" id="151549"/>
    <lineage>
        <taxon>Eukaryota</taxon>
        <taxon>Metazoa</taxon>
        <taxon>Ecdysozoa</taxon>
        <taxon>Arthropoda</taxon>
        <taxon>Hexapoda</taxon>
        <taxon>Insecta</taxon>
        <taxon>Pterygota</taxon>
        <taxon>Neoptera</taxon>
        <taxon>Endopterygota</taxon>
        <taxon>Lepidoptera</taxon>
        <taxon>Glossata</taxon>
        <taxon>Ditrysia</taxon>
        <taxon>Tineoidea</taxon>
        <taxon>Psychidae</taxon>
        <taxon>Oiketicinae</taxon>
        <taxon>Eumeta</taxon>
    </lineage>
</organism>
<proteinExistence type="predicted"/>
<keyword evidence="3" id="KW-1185">Reference proteome</keyword>
<dbReference type="InterPro" id="IPR020471">
    <property type="entry name" value="AKR"/>
</dbReference>
<evidence type="ECO:0000313" key="2">
    <source>
        <dbReference type="EMBL" id="GBP86906.1"/>
    </source>
</evidence>
<dbReference type="SUPFAM" id="SSF51430">
    <property type="entry name" value="NAD(P)-linked oxidoreductase"/>
    <property type="match status" value="2"/>
</dbReference>
<protein>
    <submittedName>
        <fullName evidence="2">Aldo-keto reductase AKR2E4</fullName>
    </submittedName>
</protein>
<dbReference type="Proteomes" id="UP000299102">
    <property type="component" value="Unassembled WGS sequence"/>
</dbReference>
<accession>A0A4C1ZE99</accession>
<dbReference type="STRING" id="151549.A0A4C1ZE99"/>
<feature type="domain" description="NADP-dependent oxidoreductase" evidence="1">
    <location>
        <begin position="302"/>
        <end position="503"/>
    </location>
</feature>
<dbReference type="InterPro" id="IPR018170">
    <property type="entry name" value="Aldo/ket_reductase_CS"/>
</dbReference>
<dbReference type="Pfam" id="PF00248">
    <property type="entry name" value="Aldo_ket_red"/>
    <property type="match status" value="2"/>
</dbReference>
<evidence type="ECO:0000259" key="1">
    <source>
        <dbReference type="Pfam" id="PF00248"/>
    </source>
</evidence>
<evidence type="ECO:0000313" key="3">
    <source>
        <dbReference type="Proteomes" id="UP000299102"/>
    </source>
</evidence>
<dbReference type="PROSITE" id="PS00062">
    <property type="entry name" value="ALDOKETO_REDUCTASE_2"/>
    <property type="match status" value="1"/>
</dbReference>
<reference evidence="2 3" key="1">
    <citation type="journal article" date="2019" name="Commun. Biol.">
        <title>The bagworm genome reveals a unique fibroin gene that provides high tensile strength.</title>
        <authorList>
            <person name="Kono N."/>
            <person name="Nakamura H."/>
            <person name="Ohtoshi R."/>
            <person name="Tomita M."/>
            <person name="Numata K."/>
            <person name="Arakawa K."/>
        </authorList>
    </citation>
    <scope>NUCLEOTIDE SEQUENCE [LARGE SCALE GENOMIC DNA]</scope>
</reference>
<dbReference type="InterPro" id="IPR036812">
    <property type="entry name" value="NAD(P)_OxRdtase_dom_sf"/>
</dbReference>
<feature type="domain" description="NADP-dependent oxidoreductase" evidence="1">
    <location>
        <begin position="85"/>
        <end position="142"/>
    </location>
</feature>
<dbReference type="InterPro" id="IPR023210">
    <property type="entry name" value="NADP_OxRdtase_dom"/>
</dbReference>
<dbReference type="PANTHER" id="PTHR11732">
    <property type="entry name" value="ALDO/KETO REDUCTASE"/>
    <property type="match status" value="1"/>
</dbReference>